<evidence type="ECO:0000313" key="2">
    <source>
        <dbReference type="Proteomes" id="UP000594014"/>
    </source>
</evidence>
<reference evidence="1" key="1">
    <citation type="submission" date="2019-08" db="EMBL/GenBank/DDBJ databases">
        <title>Genome sequence of Clostridiales bacterium MT110.</title>
        <authorList>
            <person name="Cao J."/>
        </authorList>
    </citation>
    <scope>NUCLEOTIDE SEQUENCE</scope>
    <source>
        <strain evidence="1">MT110</strain>
    </source>
</reference>
<gene>
    <name evidence="1" type="ORF">FRZ06_19020</name>
</gene>
<dbReference type="Proteomes" id="UP000594014">
    <property type="component" value="Chromosome"/>
</dbReference>
<keyword evidence="2" id="KW-1185">Reference proteome</keyword>
<dbReference type="EMBL" id="CP042469">
    <property type="protein sequence ID" value="QOX65294.1"/>
    <property type="molecule type" value="Genomic_DNA"/>
</dbReference>
<sequence length="331" mass="38030">MKVLILGNRLFSVDMLWGFLKAGCDAQIINASNENQIQQIFSTTDADLLITLGTPIELKAEAMKVVGSSRPQHLKYIHWDTDGISSKYFASVSGDGIEMDVIYNSRPDLVLTMCPEMRELIIEKGFPCEMMHYAYSPVSHQPLPGYENDKYFINLIGNSYSMFVKSHPDHYRYHSLKILLKPLLENKYTVHLYGDSGYAATVKQILGMDVPTLTYHNYMPYERTCAAYNSSFINLVTQNHPHTITKRTFEILGSGGFALSADNEAIRKLFVPGRDLIVSSSPEETMELVHYYEKNQDEWRKIRENAVVSVENHTYKQRAEYILKLLEKYYY</sequence>
<evidence type="ECO:0000313" key="1">
    <source>
        <dbReference type="EMBL" id="QOX65294.1"/>
    </source>
</evidence>
<protein>
    <submittedName>
        <fullName evidence="1">Glycosyltransferase</fullName>
    </submittedName>
</protein>
<accession>A0ACD1AG43</accession>
<name>A0ACD1AG43_9FIRM</name>
<proteinExistence type="predicted"/>
<organism evidence="1 2">
    <name type="scientific">Anoxybacterium hadale</name>
    <dbReference type="NCBI Taxonomy" id="3408580"/>
    <lineage>
        <taxon>Bacteria</taxon>
        <taxon>Bacillati</taxon>
        <taxon>Bacillota</taxon>
        <taxon>Clostridia</taxon>
        <taxon>Peptostreptococcales</taxon>
        <taxon>Anaerovoracaceae</taxon>
        <taxon>Anoxybacterium</taxon>
    </lineage>
</organism>